<name>A0A381PHV3_9ZZZZ</name>
<evidence type="ECO:0000259" key="2">
    <source>
        <dbReference type="Pfam" id="PF13439"/>
    </source>
</evidence>
<dbReference type="PANTHER" id="PTHR45947">
    <property type="entry name" value="SULFOQUINOVOSYL TRANSFERASE SQD2"/>
    <property type="match status" value="1"/>
</dbReference>
<feature type="domain" description="Glycosyltransferase subfamily 4-like N-terminal" evidence="2">
    <location>
        <begin position="23"/>
        <end position="195"/>
    </location>
</feature>
<dbReference type="Pfam" id="PF00534">
    <property type="entry name" value="Glycos_transf_1"/>
    <property type="match status" value="1"/>
</dbReference>
<reference evidence="3" key="1">
    <citation type="submission" date="2018-05" db="EMBL/GenBank/DDBJ databases">
        <authorList>
            <person name="Lanie J.A."/>
            <person name="Ng W.-L."/>
            <person name="Kazmierczak K.M."/>
            <person name="Andrzejewski T.M."/>
            <person name="Davidsen T.M."/>
            <person name="Wayne K.J."/>
            <person name="Tettelin H."/>
            <person name="Glass J.I."/>
            <person name="Rusch D."/>
            <person name="Podicherti R."/>
            <person name="Tsui H.-C.T."/>
            <person name="Winkler M.E."/>
        </authorList>
    </citation>
    <scope>NUCLEOTIDE SEQUENCE</scope>
</reference>
<evidence type="ECO:0000313" key="3">
    <source>
        <dbReference type="EMBL" id="SUZ65767.1"/>
    </source>
</evidence>
<evidence type="ECO:0000259" key="1">
    <source>
        <dbReference type="Pfam" id="PF00534"/>
    </source>
</evidence>
<dbReference type="PANTHER" id="PTHR45947:SF3">
    <property type="entry name" value="SULFOQUINOVOSYL TRANSFERASE SQD2"/>
    <property type="match status" value="1"/>
</dbReference>
<feature type="non-terminal residue" evidence="3">
    <location>
        <position position="1"/>
    </location>
</feature>
<protein>
    <recommendedName>
        <fullName evidence="4">D-inositol-3-phosphate glycosyltransferase</fullName>
    </recommendedName>
</protein>
<dbReference type="GO" id="GO:0016757">
    <property type="term" value="F:glycosyltransferase activity"/>
    <property type="evidence" value="ECO:0007669"/>
    <property type="project" value="InterPro"/>
</dbReference>
<dbReference type="Gene3D" id="3.40.50.2000">
    <property type="entry name" value="Glycogen Phosphorylase B"/>
    <property type="match status" value="2"/>
</dbReference>
<dbReference type="SUPFAM" id="SSF53756">
    <property type="entry name" value="UDP-Glycosyltransferase/glycogen phosphorylase"/>
    <property type="match status" value="1"/>
</dbReference>
<dbReference type="InterPro" id="IPR050194">
    <property type="entry name" value="Glycosyltransferase_grp1"/>
</dbReference>
<proteinExistence type="predicted"/>
<dbReference type="InterPro" id="IPR028098">
    <property type="entry name" value="Glyco_trans_4-like_N"/>
</dbReference>
<dbReference type="Pfam" id="PF13439">
    <property type="entry name" value="Glyco_transf_4"/>
    <property type="match status" value="1"/>
</dbReference>
<dbReference type="InterPro" id="IPR001296">
    <property type="entry name" value="Glyco_trans_1"/>
</dbReference>
<evidence type="ECO:0008006" key="4">
    <source>
        <dbReference type="Google" id="ProtNLM"/>
    </source>
</evidence>
<accession>A0A381PHV3</accession>
<gene>
    <name evidence="3" type="ORF">METZ01_LOCUS18621</name>
</gene>
<dbReference type="AlphaFoldDB" id="A0A381PHV3"/>
<dbReference type="EMBL" id="UINC01000967">
    <property type="protein sequence ID" value="SUZ65767.1"/>
    <property type="molecule type" value="Genomic_DNA"/>
</dbReference>
<organism evidence="3">
    <name type="scientific">marine metagenome</name>
    <dbReference type="NCBI Taxonomy" id="408172"/>
    <lineage>
        <taxon>unclassified sequences</taxon>
        <taxon>metagenomes</taxon>
        <taxon>ecological metagenomes</taxon>
    </lineage>
</organism>
<feature type="domain" description="Glycosyl transferase family 1" evidence="1">
    <location>
        <begin position="213"/>
        <end position="373"/>
    </location>
</feature>
<sequence length="403" mass="42779">VRQLAVLSLHTSPLVQPGSGDGGGMNVYVRQLASALSQAGGRSTVFTRRVDADVPTVVDVEPGFRVVHVEAGAHDLPKEDLLAVVDEFADGVADHLASHPDHDGILANYWLSGVAGHRLKHELDLPLITTFHTLARVKAETGDPEPLRRVEAETAVVGCSDLMLANGPEEADQLVELYGADPNRIEVVPPGVDHAFFTPGSQVVARRATGLGSGPVLLFAGRIQPLKGVDVAVRALAELGRDDARLVVVGGASGSDGSDEERRVREVAESHGLADRVQFVPPQPHHSLAYWYRAADVVVMPSRSESFGLVALEAAACGIPVVAAAVGGLRSLVDDGQTGYLIEGRDPVDYAVHVARILDDPMAASRMSAAATERSWSYTWSATAARLRRICDDLTSRTLVDCA</sequence>